<keyword evidence="12" id="KW-0007">Acetylation</keyword>
<dbReference type="FunFam" id="3.40.50.720:FF:000121">
    <property type="entry name" value="Prostaglandin reductase 2"/>
    <property type="match status" value="1"/>
</dbReference>
<dbReference type="InterPro" id="IPR041694">
    <property type="entry name" value="ADH_N_2"/>
</dbReference>
<evidence type="ECO:0000256" key="11">
    <source>
        <dbReference type="ARBA" id="ARBA00022857"/>
    </source>
</evidence>
<evidence type="ECO:0000256" key="16">
    <source>
        <dbReference type="ARBA" id="ARBA00031851"/>
    </source>
</evidence>
<comment type="catalytic activity">
    <reaction evidence="32">
        <text>13,14-dihydro-15-oxo-prostaglandin E1 + NADP(+) = 15-oxoprostaglandin E1 + NADPH + H(+)</text>
        <dbReference type="Rhea" id="RHEA:50584"/>
        <dbReference type="ChEBI" id="CHEBI:15378"/>
        <dbReference type="ChEBI" id="CHEBI:57401"/>
        <dbReference type="ChEBI" id="CHEBI:57783"/>
        <dbReference type="ChEBI" id="CHEBI:58349"/>
        <dbReference type="ChEBI" id="CHEBI:133408"/>
    </reaction>
    <physiologicalReaction direction="right-to-left" evidence="32">
        <dbReference type="Rhea" id="RHEA:50586"/>
    </physiologicalReaction>
</comment>
<evidence type="ECO:0000313" key="36">
    <source>
        <dbReference type="Proteomes" id="UP000829291"/>
    </source>
</evidence>
<accession>A0A6J0C532</accession>
<evidence type="ECO:0000256" key="34">
    <source>
        <dbReference type="ARBA" id="ARBA00049368"/>
    </source>
</evidence>
<dbReference type="EC" id="1.3.1.48" evidence="4"/>
<dbReference type="GO" id="GO:0005737">
    <property type="term" value="C:cytoplasm"/>
    <property type="evidence" value="ECO:0007669"/>
    <property type="project" value="UniProtKB-SubCell"/>
</dbReference>
<evidence type="ECO:0000256" key="12">
    <source>
        <dbReference type="ARBA" id="ARBA00022990"/>
    </source>
</evidence>
<keyword evidence="36" id="KW-1185">Reference proteome</keyword>
<evidence type="ECO:0000256" key="5">
    <source>
        <dbReference type="ARBA" id="ARBA00012410"/>
    </source>
</evidence>
<protein>
    <recommendedName>
        <fullName evidence="6">Prostaglandin reductase 1</fullName>
        <ecNumber evidence="4">1.3.1.48</ecNumber>
        <ecNumber evidence="5">1.3.1.74</ecNumber>
    </recommendedName>
    <alternativeName>
        <fullName evidence="19">15-oxoprostaglandin 13-reductase</fullName>
    </alternativeName>
    <alternativeName>
        <fullName evidence="17">Dithiolethione-inducible gene 1 protein</fullName>
    </alternativeName>
    <alternativeName>
        <fullName evidence="16">Leukotriene B4 12-hydroxydehydrogenase</fullName>
    </alternativeName>
    <alternativeName>
        <fullName evidence="18">NAD(P)H-dependent alkenal/one oxidoreductase</fullName>
    </alternativeName>
</protein>
<evidence type="ECO:0000256" key="31">
    <source>
        <dbReference type="ARBA" id="ARBA00049068"/>
    </source>
</evidence>
<evidence type="ECO:0000256" key="23">
    <source>
        <dbReference type="ARBA" id="ARBA00047871"/>
    </source>
</evidence>
<comment type="subcellular location">
    <subcellularLocation>
        <location evidence="1">Cytoplasm</location>
    </subcellularLocation>
</comment>
<evidence type="ECO:0000256" key="26">
    <source>
        <dbReference type="ARBA" id="ARBA00048066"/>
    </source>
</evidence>
<evidence type="ECO:0000259" key="35">
    <source>
        <dbReference type="SMART" id="SM00829"/>
    </source>
</evidence>
<keyword evidence="15" id="KW-0379">Hydroxylation</keyword>
<dbReference type="CDD" id="cd08294">
    <property type="entry name" value="leukotriene_B4_DH_like"/>
    <property type="match status" value="1"/>
</dbReference>
<keyword evidence="11" id="KW-0521">NADP</keyword>
<comment type="catalytic activity">
    <reaction evidence="29">
        <text>20-hydroxy-leukotriene B4 + NADP(+) = 12-oxo-20-hydroxy-leukotriene B4 + NADPH + H(+)</text>
        <dbReference type="Rhea" id="RHEA:51208"/>
        <dbReference type="ChEBI" id="CHEBI:15378"/>
        <dbReference type="ChEBI" id="CHEBI:57460"/>
        <dbReference type="ChEBI" id="CHEBI:57783"/>
        <dbReference type="ChEBI" id="CHEBI:58349"/>
        <dbReference type="ChEBI" id="CHEBI:133346"/>
    </reaction>
    <physiologicalReaction direction="left-to-right" evidence="29">
        <dbReference type="Rhea" id="RHEA:51209"/>
    </physiologicalReaction>
</comment>
<organism evidence="37">
    <name type="scientific">Neodiprion lecontei</name>
    <name type="common">Redheaded pine sawfly</name>
    <dbReference type="NCBI Taxonomy" id="441921"/>
    <lineage>
        <taxon>Eukaryota</taxon>
        <taxon>Metazoa</taxon>
        <taxon>Ecdysozoa</taxon>
        <taxon>Arthropoda</taxon>
        <taxon>Hexapoda</taxon>
        <taxon>Insecta</taxon>
        <taxon>Pterygota</taxon>
        <taxon>Neoptera</taxon>
        <taxon>Endopterygota</taxon>
        <taxon>Hymenoptera</taxon>
        <taxon>Tenthredinoidea</taxon>
        <taxon>Diprionidae</taxon>
        <taxon>Diprioninae</taxon>
        <taxon>Neodiprion</taxon>
    </lineage>
</organism>
<dbReference type="InterPro" id="IPR045010">
    <property type="entry name" value="MDR_fam"/>
</dbReference>
<evidence type="ECO:0000256" key="21">
    <source>
        <dbReference type="ARBA" id="ARBA00047617"/>
    </source>
</evidence>
<keyword evidence="7" id="KW-0963">Cytoplasm</keyword>
<dbReference type="InterPro" id="IPR013149">
    <property type="entry name" value="ADH-like_C"/>
</dbReference>
<dbReference type="InterPro" id="IPR014190">
    <property type="entry name" value="PTGR1"/>
</dbReference>
<evidence type="ECO:0000256" key="24">
    <source>
        <dbReference type="ARBA" id="ARBA00047878"/>
    </source>
</evidence>
<comment type="catalytic activity">
    <reaction evidence="23">
        <text>leukotriene B4 + NADP(+) = 12-oxo-leukotriene B4 + NADPH + H(+)</text>
        <dbReference type="Rhea" id="RHEA:50608"/>
        <dbReference type="ChEBI" id="CHEBI:15378"/>
        <dbReference type="ChEBI" id="CHEBI:57461"/>
        <dbReference type="ChEBI" id="CHEBI:57783"/>
        <dbReference type="ChEBI" id="CHEBI:58349"/>
        <dbReference type="ChEBI" id="CHEBI:133309"/>
    </reaction>
    <physiologicalReaction direction="left-to-right" evidence="23">
        <dbReference type="Rhea" id="RHEA:50609"/>
    </physiologicalReaction>
</comment>
<keyword evidence="14" id="KW-0443">Lipid metabolism</keyword>
<evidence type="ECO:0000313" key="37">
    <source>
        <dbReference type="RefSeq" id="XP_015521663.1"/>
    </source>
</evidence>
<comment type="catalytic activity">
    <reaction evidence="26">
        <text>nonan-2-one + NADP(+) = (3E)-nonen-2-one + NADPH + H(+)</text>
        <dbReference type="Rhea" id="RHEA:50616"/>
        <dbReference type="ChEBI" id="CHEBI:15378"/>
        <dbReference type="ChEBI" id="CHEBI:57783"/>
        <dbReference type="ChEBI" id="CHEBI:58349"/>
        <dbReference type="ChEBI" id="CHEBI:77927"/>
        <dbReference type="ChEBI" id="CHEBI:133457"/>
    </reaction>
    <physiologicalReaction direction="right-to-left" evidence="26">
        <dbReference type="Rhea" id="RHEA:50618"/>
    </physiologicalReaction>
</comment>
<dbReference type="SUPFAM" id="SSF50129">
    <property type="entry name" value="GroES-like"/>
    <property type="match status" value="2"/>
</dbReference>
<comment type="catalytic activity">
    <reaction evidence="31">
        <text>(5S,12S)-dihydroxy-(6E,10E,12E,14Z)-eicosatetraenoate + NADP(+) = 12-oxo-(5S)-hydroxy-(6E,8E,10E,14Z)-eicosatetraenoate + NADPH + H(+)</text>
        <dbReference type="Rhea" id="RHEA:51212"/>
        <dbReference type="ChEBI" id="CHEBI:15378"/>
        <dbReference type="ChEBI" id="CHEBI:57783"/>
        <dbReference type="ChEBI" id="CHEBI:58349"/>
        <dbReference type="ChEBI" id="CHEBI:133974"/>
        <dbReference type="ChEBI" id="CHEBI:133975"/>
    </reaction>
    <physiologicalReaction direction="left-to-right" evidence="31">
        <dbReference type="Rhea" id="RHEA:51213"/>
    </physiologicalReaction>
</comment>
<comment type="catalytic activity">
    <reaction evidence="24">
        <text>13,14-dihydro-15-oxo-prostaglandin F1alpha + NADP(+) = 15-oxoprostaglandin F1alpha + NADPH + H(+)</text>
        <dbReference type="Rhea" id="RHEA:50592"/>
        <dbReference type="ChEBI" id="CHEBI:15378"/>
        <dbReference type="ChEBI" id="CHEBI:57783"/>
        <dbReference type="ChEBI" id="CHEBI:58349"/>
        <dbReference type="ChEBI" id="CHEBI:79072"/>
        <dbReference type="ChEBI" id="CHEBI:133411"/>
    </reaction>
    <physiologicalReaction direction="right-to-left" evidence="24">
        <dbReference type="Rhea" id="RHEA:50594"/>
    </physiologicalReaction>
</comment>
<evidence type="ECO:0000256" key="27">
    <source>
        <dbReference type="ARBA" id="ARBA00048290"/>
    </source>
</evidence>
<dbReference type="InterPro" id="IPR011032">
    <property type="entry name" value="GroES-like_sf"/>
</dbReference>
<dbReference type="InParanoid" id="A0A6J0C532"/>
<evidence type="ECO:0000256" key="25">
    <source>
        <dbReference type="ARBA" id="ARBA00047903"/>
    </source>
</evidence>
<feature type="domain" description="Enoyl reductase (ER)" evidence="35">
    <location>
        <begin position="18"/>
        <end position="333"/>
    </location>
</feature>
<evidence type="ECO:0000256" key="8">
    <source>
        <dbReference type="ARBA" id="ARBA00022501"/>
    </source>
</evidence>
<evidence type="ECO:0000256" key="13">
    <source>
        <dbReference type="ARBA" id="ARBA00023002"/>
    </source>
</evidence>
<evidence type="ECO:0000256" key="18">
    <source>
        <dbReference type="ARBA" id="ARBA00032297"/>
    </source>
</evidence>
<evidence type="ECO:0000256" key="20">
    <source>
        <dbReference type="ARBA" id="ARBA00047461"/>
    </source>
</evidence>
<evidence type="ECO:0000256" key="6">
    <source>
        <dbReference type="ARBA" id="ARBA00020651"/>
    </source>
</evidence>
<dbReference type="EC" id="1.3.1.74" evidence="5"/>
<sequence length="335" mass="36749">MVIAKKYVLTNHFKGEPKASDLTIVDEELPALKDGEYLIQAEYLSVDPYMRVYAQRYPVGITMIGRQIGKIIASKNKDYPVGKRVVANVGWRTHTIIDPNLKEHLGQPPYILPDLDTLPASLGLGVLGRPGNTAYFGLVEICQPKAGETLVVSGAAGAVGSHVGQIGKILGLKVIGIAGSDAKCKWLKEELGFDHAINYKTQDVTATLKEAAPNKVDCYFDNVGGEISNIVMNQMNTFGRVSICGSISSYNAQVDALPKCSIVQRIVVGLQLRIEGFIVSRWDHRLMEGIEKNHQWVKEGKLKYRETVTKGFINMFEAFVGMLQGKNTGKAIVEV</sequence>
<keyword evidence="9" id="KW-0597">Phosphoprotein</keyword>
<dbReference type="GO" id="GO:0006693">
    <property type="term" value="P:prostaglandin metabolic process"/>
    <property type="evidence" value="ECO:0007669"/>
    <property type="project" value="UniProtKB-KW"/>
</dbReference>
<evidence type="ECO:0000256" key="14">
    <source>
        <dbReference type="ARBA" id="ARBA00023098"/>
    </source>
</evidence>
<evidence type="ECO:0000256" key="1">
    <source>
        <dbReference type="ARBA" id="ARBA00004496"/>
    </source>
</evidence>
<comment type="catalytic activity">
    <reaction evidence="28">
        <text>4-hydroxynonanal + NADP(+) = (E)-4-hydroxynon-2-enal + NADPH + H(+)</text>
        <dbReference type="Rhea" id="RHEA:64736"/>
        <dbReference type="ChEBI" id="CHEBI:15378"/>
        <dbReference type="ChEBI" id="CHEBI:57783"/>
        <dbReference type="ChEBI" id="CHEBI:58349"/>
        <dbReference type="ChEBI" id="CHEBI:58968"/>
        <dbReference type="ChEBI" id="CHEBI:156112"/>
    </reaction>
    <physiologicalReaction direction="right-to-left" evidence="28">
        <dbReference type="Rhea" id="RHEA:64738"/>
    </physiologicalReaction>
</comment>
<evidence type="ECO:0000256" key="15">
    <source>
        <dbReference type="ARBA" id="ARBA00023278"/>
    </source>
</evidence>
<comment type="catalytic activity">
    <reaction evidence="27">
        <text>13,14-dihydro-15-oxo-PGF2alpha + NADP(+) = 15-oxoprostaglandin F2alpha + NADPH + H(+)</text>
        <dbReference type="Rhea" id="RHEA:50588"/>
        <dbReference type="ChEBI" id="CHEBI:15378"/>
        <dbReference type="ChEBI" id="CHEBI:57783"/>
        <dbReference type="ChEBI" id="CHEBI:58349"/>
        <dbReference type="ChEBI" id="CHEBI:133374"/>
        <dbReference type="ChEBI" id="CHEBI:133409"/>
    </reaction>
    <physiologicalReaction direction="right-to-left" evidence="27">
        <dbReference type="Rhea" id="RHEA:50590"/>
    </physiologicalReaction>
</comment>
<evidence type="ECO:0000256" key="19">
    <source>
        <dbReference type="ARBA" id="ARBA00033119"/>
    </source>
</evidence>
<gene>
    <name evidence="37" type="primary">LOC107225643</name>
</gene>
<dbReference type="InterPro" id="IPR020843">
    <property type="entry name" value="ER"/>
</dbReference>
<comment type="catalytic activity">
    <reaction evidence="21">
        <text>decanal + NADP(+) = (2E)-decenal + NADPH + H(+)</text>
        <dbReference type="Rhea" id="RHEA:50612"/>
        <dbReference type="ChEBI" id="CHEBI:15378"/>
        <dbReference type="ChEBI" id="CHEBI:31457"/>
        <dbReference type="ChEBI" id="CHEBI:57783"/>
        <dbReference type="ChEBI" id="CHEBI:58349"/>
        <dbReference type="ChEBI" id="CHEBI:133455"/>
    </reaction>
    <physiologicalReaction direction="right-to-left" evidence="21">
        <dbReference type="Rhea" id="RHEA:50614"/>
    </physiologicalReaction>
</comment>
<evidence type="ECO:0000256" key="32">
    <source>
        <dbReference type="ARBA" id="ARBA00049070"/>
    </source>
</evidence>
<comment type="subunit">
    <text evidence="3">Monomer or homodimer.</text>
</comment>
<proteinExistence type="inferred from homology"/>
<evidence type="ECO:0000256" key="3">
    <source>
        <dbReference type="ARBA" id="ARBA00011852"/>
    </source>
</evidence>
<name>A0A6J0C532_NEOLC</name>
<evidence type="ECO:0000256" key="30">
    <source>
        <dbReference type="ARBA" id="ARBA00048953"/>
    </source>
</evidence>
<comment type="catalytic activity">
    <reaction evidence="30">
        <text>6-trans-leukotriene B4 + NADP(+) = 12-oxo-(5S)-hydroxy-(6E,8E,10E,14Z)-eicosatetraenoate + NADPH + H(+)</text>
        <dbReference type="Rhea" id="RHEA:51204"/>
        <dbReference type="ChEBI" id="CHEBI:15378"/>
        <dbReference type="ChEBI" id="CHEBI:57783"/>
        <dbReference type="ChEBI" id="CHEBI:58349"/>
        <dbReference type="ChEBI" id="CHEBI:90723"/>
        <dbReference type="ChEBI" id="CHEBI:133974"/>
    </reaction>
    <physiologicalReaction direction="left-to-right" evidence="30">
        <dbReference type="Rhea" id="RHEA:51205"/>
    </physiologicalReaction>
</comment>
<evidence type="ECO:0000256" key="4">
    <source>
        <dbReference type="ARBA" id="ARBA00011981"/>
    </source>
</evidence>
<evidence type="ECO:0000256" key="22">
    <source>
        <dbReference type="ARBA" id="ARBA00047742"/>
    </source>
</evidence>
<dbReference type="RefSeq" id="XP_015521663.1">
    <property type="nucleotide sequence ID" value="XM_015666177.2"/>
</dbReference>
<comment type="catalytic activity">
    <reaction evidence="34">
        <text>hexanal + NADP(+) = (E)-hex-2-enal + NADPH + H(+)</text>
        <dbReference type="Rhea" id="RHEA:50776"/>
        <dbReference type="ChEBI" id="CHEBI:15378"/>
        <dbReference type="ChEBI" id="CHEBI:28913"/>
        <dbReference type="ChEBI" id="CHEBI:57783"/>
        <dbReference type="ChEBI" id="CHEBI:58349"/>
        <dbReference type="ChEBI" id="CHEBI:88528"/>
    </reaction>
    <physiologicalReaction direction="right-to-left" evidence="34">
        <dbReference type="Rhea" id="RHEA:50778"/>
    </physiologicalReaction>
</comment>
<evidence type="ECO:0000256" key="28">
    <source>
        <dbReference type="ARBA" id="ARBA00048387"/>
    </source>
</evidence>
<dbReference type="SUPFAM" id="SSF51735">
    <property type="entry name" value="NAD(P)-binding Rossmann-fold domains"/>
    <property type="match status" value="1"/>
</dbReference>
<dbReference type="PANTHER" id="PTHR43205">
    <property type="entry name" value="PROSTAGLANDIN REDUCTASE"/>
    <property type="match status" value="1"/>
</dbReference>
<keyword evidence="13" id="KW-0560">Oxidoreductase</keyword>
<keyword evidence="8" id="KW-0644">Prostaglandin metabolism</keyword>
<evidence type="ECO:0000256" key="9">
    <source>
        <dbReference type="ARBA" id="ARBA00022553"/>
    </source>
</evidence>
<comment type="catalytic activity">
    <reaction evidence="25">
        <text>dodecanal + NADP(+) = (2E)-dodecenal + NADPH + H(+)</text>
        <dbReference type="Rhea" id="RHEA:50784"/>
        <dbReference type="ChEBI" id="CHEBI:15378"/>
        <dbReference type="ChEBI" id="CHEBI:27836"/>
        <dbReference type="ChEBI" id="CHEBI:57783"/>
        <dbReference type="ChEBI" id="CHEBI:58349"/>
        <dbReference type="ChEBI" id="CHEBI:133741"/>
    </reaction>
    <physiologicalReaction direction="right-to-left" evidence="25">
        <dbReference type="Rhea" id="RHEA:50786"/>
    </physiologicalReaction>
</comment>
<dbReference type="Gene3D" id="3.90.180.10">
    <property type="entry name" value="Medium-chain alcohol dehydrogenases, catalytic domain"/>
    <property type="match status" value="1"/>
</dbReference>
<evidence type="ECO:0000256" key="33">
    <source>
        <dbReference type="ARBA" id="ARBA00049179"/>
    </source>
</evidence>
<evidence type="ECO:0000256" key="17">
    <source>
        <dbReference type="ARBA" id="ARBA00032255"/>
    </source>
</evidence>
<dbReference type="GO" id="GO:0032440">
    <property type="term" value="F:2-alkenal reductase [NAD(P)H] activity"/>
    <property type="evidence" value="ECO:0007669"/>
    <property type="project" value="UniProtKB-EC"/>
</dbReference>
<comment type="catalytic activity">
    <reaction evidence="33">
        <text>an n-alkanal + NADP(+) = an alk-2-enal + NADPH + H(+)</text>
        <dbReference type="Rhea" id="RHEA:13737"/>
        <dbReference type="ChEBI" id="CHEBI:12834"/>
        <dbReference type="ChEBI" id="CHEBI:13757"/>
        <dbReference type="ChEBI" id="CHEBI:15378"/>
        <dbReference type="ChEBI" id="CHEBI:57783"/>
        <dbReference type="ChEBI" id="CHEBI:58349"/>
        <dbReference type="EC" id="1.3.1.74"/>
    </reaction>
    <physiologicalReaction direction="right-to-left" evidence="33">
        <dbReference type="Rhea" id="RHEA:13739"/>
    </physiologicalReaction>
</comment>
<dbReference type="Gene3D" id="3.40.50.720">
    <property type="entry name" value="NAD(P)-binding Rossmann-like Domain"/>
    <property type="match status" value="1"/>
</dbReference>
<keyword evidence="10" id="KW-0276">Fatty acid metabolism</keyword>
<evidence type="ECO:0000256" key="2">
    <source>
        <dbReference type="ARBA" id="ARBA00010460"/>
    </source>
</evidence>
<reference evidence="37" key="1">
    <citation type="submission" date="2025-08" db="UniProtKB">
        <authorList>
            <consortium name="RefSeq"/>
        </authorList>
    </citation>
    <scope>IDENTIFICATION</scope>
    <source>
        <tissue evidence="37">Thorax and Abdomen</tissue>
    </source>
</reference>
<dbReference type="Pfam" id="PF00107">
    <property type="entry name" value="ADH_zinc_N"/>
    <property type="match status" value="1"/>
</dbReference>
<dbReference type="OrthoDB" id="809632at2759"/>
<evidence type="ECO:0000256" key="29">
    <source>
        <dbReference type="ARBA" id="ARBA00048591"/>
    </source>
</evidence>
<comment type="similarity">
    <text evidence="2">Belongs to the NADP-dependent oxidoreductase L4BD family.</text>
</comment>
<dbReference type="PANTHER" id="PTHR43205:SF7">
    <property type="entry name" value="PROSTAGLANDIN REDUCTASE 1"/>
    <property type="match status" value="1"/>
</dbReference>
<dbReference type="GO" id="GO:0047522">
    <property type="term" value="F:15-oxoprostaglandin 13-reductase [NAD(P)+] activity"/>
    <property type="evidence" value="ECO:0007669"/>
    <property type="project" value="UniProtKB-EC"/>
</dbReference>
<evidence type="ECO:0000256" key="7">
    <source>
        <dbReference type="ARBA" id="ARBA00022490"/>
    </source>
</evidence>
<comment type="catalytic activity">
    <reaction evidence="20">
        <text>octanal + NADP(+) = (2E)-octenal + NADPH + H(+)</text>
        <dbReference type="Rhea" id="RHEA:50780"/>
        <dbReference type="ChEBI" id="CHEBI:15378"/>
        <dbReference type="ChEBI" id="CHEBI:17935"/>
        <dbReference type="ChEBI" id="CHEBI:57783"/>
        <dbReference type="ChEBI" id="CHEBI:58349"/>
        <dbReference type="ChEBI" id="CHEBI:61748"/>
    </reaction>
    <physiologicalReaction direction="right-to-left" evidence="20">
        <dbReference type="Rhea" id="RHEA:50782"/>
    </physiologicalReaction>
</comment>
<dbReference type="Pfam" id="PF16884">
    <property type="entry name" value="ADH_N_2"/>
    <property type="match status" value="1"/>
</dbReference>
<dbReference type="Proteomes" id="UP000829291">
    <property type="component" value="Chromosome 4"/>
</dbReference>
<dbReference type="GeneID" id="107225643"/>
<dbReference type="KEGG" id="nlo:107225643"/>
<dbReference type="AlphaFoldDB" id="A0A6J0C532"/>
<comment type="catalytic activity">
    <reaction evidence="22">
        <text>pentan-2-one + NADP(+) = (E)-pent-3-en-2-one + NADPH + H(+)</text>
        <dbReference type="Rhea" id="RHEA:50788"/>
        <dbReference type="ChEBI" id="CHEBI:15378"/>
        <dbReference type="ChEBI" id="CHEBI:16472"/>
        <dbReference type="ChEBI" id="CHEBI:57783"/>
        <dbReference type="ChEBI" id="CHEBI:58349"/>
        <dbReference type="ChEBI" id="CHEBI:145276"/>
    </reaction>
    <physiologicalReaction direction="right-to-left" evidence="22">
        <dbReference type="Rhea" id="RHEA:50790"/>
    </physiologicalReaction>
</comment>
<dbReference type="InterPro" id="IPR036291">
    <property type="entry name" value="NAD(P)-bd_dom_sf"/>
</dbReference>
<dbReference type="SMART" id="SM00829">
    <property type="entry name" value="PKS_ER"/>
    <property type="match status" value="1"/>
</dbReference>
<evidence type="ECO:0000256" key="10">
    <source>
        <dbReference type="ARBA" id="ARBA00022832"/>
    </source>
</evidence>